<keyword evidence="2" id="KW-1185">Reference proteome</keyword>
<dbReference type="Proteomes" id="UP000828390">
    <property type="component" value="Unassembled WGS sequence"/>
</dbReference>
<evidence type="ECO:0000313" key="2">
    <source>
        <dbReference type="Proteomes" id="UP000828390"/>
    </source>
</evidence>
<organism evidence="1 2">
    <name type="scientific">Dreissena polymorpha</name>
    <name type="common">Zebra mussel</name>
    <name type="synonym">Mytilus polymorpha</name>
    <dbReference type="NCBI Taxonomy" id="45954"/>
    <lineage>
        <taxon>Eukaryota</taxon>
        <taxon>Metazoa</taxon>
        <taxon>Spiralia</taxon>
        <taxon>Lophotrochozoa</taxon>
        <taxon>Mollusca</taxon>
        <taxon>Bivalvia</taxon>
        <taxon>Autobranchia</taxon>
        <taxon>Heteroconchia</taxon>
        <taxon>Euheterodonta</taxon>
        <taxon>Imparidentia</taxon>
        <taxon>Neoheterodontei</taxon>
        <taxon>Myida</taxon>
        <taxon>Dreissenoidea</taxon>
        <taxon>Dreissenidae</taxon>
        <taxon>Dreissena</taxon>
    </lineage>
</organism>
<protein>
    <submittedName>
        <fullName evidence="1">Uncharacterized protein</fullName>
    </submittedName>
</protein>
<name>A0A9D4R1E4_DREPO</name>
<reference evidence="1" key="2">
    <citation type="submission" date="2020-11" db="EMBL/GenBank/DDBJ databases">
        <authorList>
            <person name="McCartney M.A."/>
            <person name="Auch B."/>
            <person name="Kono T."/>
            <person name="Mallez S."/>
            <person name="Becker A."/>
            <person name="Gohl D.M."/>
            <person name="Silverstein K.A.T."/>
            <person name="Koren S."/>
            <person name="Bechman K.B."/>
            <person name="Herman A."/>
            <person name="Abrahante J.E."/>
            <person name="Garbe J."/>
        </authorList>
    </citation>
    <scope>NUCLEOTIDE SEQUENCE</scope>
    <source>
        <strain evidence="1">Duluth1</strain>
        <tissue evidence="1">Whole animal</tissue>
    </source>
</reference>
<dbReference type="AlphaFoldDB" id="A0A9D4R1E4"/>
<gene>
    <name evidence="1" type="ORF">DPMN_092883</name>
</gene>
<proteinExistence type="predicted"/>
<reference evidence="1" key="1">
    <citation type="journal article" date="2019" name="bioRxiv">
        <title>The Genome of the Zebra Mussel, Dreissena polymorpha: A Resource for Invasive Species Research.</title>
        <authorList>
            <person name="McCartney M.A."/>
            <person name="Auch B."/>
            <person name="Kono T."/>
            <person name="Mallez S."/>
            <person name="Zhang Y."/>
            <person name="Obille A."/>
            <person name="Becker A."/>
            <person name="Abrahante J.E."/>
            <person name="Garbe J."/>
            <person name="Badalamenti J.P."/>
            <person name="Herman A."/>
            <person name="Mangelson H."/>
            <person name="Liachko I."/>
            <person name="Sullivan S."/>
            <person name="Sone E.D."/>
            <person name="Koren S."/>
            <person name="Silverstein K.A.T."/>
            <person name="Beckman K.B."/>
            <person name="Gohl D.M."/>
        </authorList>
    </citation>
    <scope>NUCLEOTIDE SEQUENCE</scope>
    <source>
        <strain evidence="1">Duluth1</strain>
        <tissue evidence="1">Whole animal</tissue>
    </source>
</reference>
<sequence length="214" mass="25339">MYCRKYLRIDKGSIDNLAFRWVGNVYNDLLVEVDIVPRFVFPGWVPQKIDLKSTLYKNAINSQEPLPPFAVVVKTPDGRYVKDWQHYFRIDVARLESILIRGAPESARKGFILLKALRDSLYLPQIYDEKMDDWVRSFLTTYMLKTCLLHELNEDEEIDEIQESRETRTDEKLAHRREAISWAFKIMKRLHLSVRKSELVSFFVSIFLSTKVFK</sequence>
<evidence type="ECO:0000313" key="1">
    <source>
        <dbReference type="EMBL" id="KAH3850472.1"/>
    </source>
</evidence>
<comment type="caution">
    <text evidence="1">The sequence shown here is derived from an EMBL/GenBank/DDBJ whole genome shotgun (WGS) entry which is preliminary data.</text>
</comment>
<dbReference type="EMBL" id="JAIWYP010000003">
    <property type="protein sequence ID" value="KAH3850472.1"/>
    <property type="molecule type" value="Genomic_DNA"/>
</dbReference>
<accession>A0A9D4R1E4</accession>